<organism evidence="2 3">
    <name type="scientific">Nelumbo nucifera</name>
    <name type="common">Sacred lotus</name>
    <dbReference type="NCBI Taxonomy" id="4432"/>
    <lineage>
        <taxon>Eukaryota</taxon>
        <taxon>Viridiplantae</taxon>
        <taxon>Streptophyta</taxon>
        <taxon>Embryophyta</taxon>
        <taxon>Tracheophyta</taxon>
        <taxon>Spermatophyta</taxon>
        <taxon>Magnoliopsida</taxon>
        <taxon>Proteales</taxon>
        <taxon>Nelumbonaceae</taxon>
        <taxon>Nelumbo</taxon>
    </lineage>
</organism>
<comment type="caution">
    <text evidence="2">The sequence shown here is derived from an EMBL/GenBank/DDBJ whole genome shotgun (WGS) entry which is preliminary data.</text>
</comment>
<evidence type="ECO:0000256" key="1">
    <source>
        <dbReference type="SAM" id="MobiDB-lite"/>
    </source>
</evidence>
<proteinExistence type="predicted"/>
<feature type="region of interest" description="Disordered" evidence="1">
    <location>
        <begin position="82"/>
        <end position="113"/>
    </location>
</feature>
<keyword evidence="3" id="KW-1185">Reference proteome</keyword>
<gene>
    <name evidence="2" type="ORF">HUJ06_029709</name>
</gene>
<evidence type="ECO:0000313" key="3">
    <source>
        <dbReference type="Proteomes" id="UP000607653"/>
    </source>
</evidence>
<dbReference type="Proteomes" id="UP000607653">
    <property type="component" value="Unassembled WGS sequence"/>
</dbReference>
<dbReference type="EMBL" id="DUZY01000002">
    <property type="protein sequence ID" value="DAD28241.1"/>
    <property type="molecule type" value="Genomic_DNA"/>
</dbReference>
<sequence>MKRNLLSFHEKGNLDLTTHVLLEEGGGESGQFSKKIDQNAKMGMPFGSGNEDSSENVFGGGLKDIEKEMDLSGVGQTRTVLTNQDPISNGRDKQKMAIGENPQGAKRHRALIY</sequence>
<feature type="region of interest" description="Disordered" evidence="1">
    <location>
        <begin position="40"/>
        <end position="60"/>
    </location>
</feature>
<accession>A0A822Y9K9</accession>
<dbReference type="AlphaFoldDB" id="A0A822Y9K9"/>
<reference evidence="2 3" key="1">
    <citation type="journal article" date="2020" name="Mol. Biol. Evol.">
        <title>Distinct Expression and Methylation Patterns for Genes with Different Fates following a Single Whole-Genome Duplication in Flowering Plants.</title>
        <authorList>
            <person name="Shi T."/>
            <person name="Rahmani R.S."/>
            <person name="Gugger P.F."/>
            <person name="Wang M."/>
            <person name="Li H."/>
            <person name="Zhang Y."/>
            <person name="Li Z."/>
            <person name="Wang Q."/>
            <person name="Van de Peer Y."/>
            <person name="Marchal K."/>
            <person name="Chen J."/>
        </authorList>
    </citation>
    <scope>NUCLEOTIDE SEQUENCE [LARGE SCALE GENOMIC DNA]</scope>
    <source>
        <tissue evidence="2">Leaf</tissue>
    </source>
</reference>
<evidence type="ECO:0000313" key="2">
    <source>
        <dbReference type="EMBL" id="DAD28241.1"/>
    </source>
</evidence>
<name>A0A822Y9K9_NELNU</name>
<protein>
    <submittedName>
        <fullName evidence="2">Uncharacterized protein</fullName>
    </submittedName>
</protein>